<reference evidence="1 2" key="1">
    <citation type="submission" date="2018-05" db="EMBL/GenBank/DDBJ databases">
        <title>Draft Genome Sequences for a Diverse set of 7 Haemophilus Species.</title>
        <authorList>
            <person name="Nichols M."/>
            <person name="Topaz N."/>
            <person name="Wang X."/>
            <person name="Wang X."/>
            <person name="Boxrud D."/>
        </authorList>
    </citation>
    <scope>NUCLEOTIDE SEQUENCE [LARGE SCALE GENOMIC DNA]</scope>
    <source>
        <strain evidence="1 2">C2002001239</strain>
    </source>
</reference>
<accession>A0A369YBK5</accession>
<dbReference type="Proteomes" id="UP000253872">
    <property type="component" value="Unassembled WGS sequence"/>
</dbReference>
<proteinExistence type="predicted"/>
<comment type="caution">
    <text evidence="1">The sequence shown here is derived from an EMBL/GenBank/DDBJ whole genome shotgun (WGS) entry which is preliminary data.</text>
</comment>
<gene>
    <name evidence="1" type="ORF">DPV93_08025</name>
</gene>
<name>A0A369YBK5_9PAST</name>
<protein>
    <submittedName>
        <fullName evidence="1">TIGR03761 family integrating conjugative element protein</fullName>
    </submittedName>
</protein>
<dbReference type="InterPro" id="IPR014996">
    <property type="entry name" value="AcaB"/>
</dbReference>
<evidence type="ECO:0000313" key="2">
    <source>
        <dbReference type="Proteomes" id="UP000253872"/>
    </source>
</evidence>
<dbReference type="Pfam" id="PF08900">
    <property type="entry name" value="AcaB"/>
    <property type="match status" value="1"/>
</dbReference>
<organism evidence="1 2">
    <name type="scientific">Haemophilus sputorum</name>
    <dbReference type="NCBI Taxonomy" id="1078480"/>
    <lineage>
        <taxon>Bacteria</taxon>
        <taxon>Pseudomonadati</taxon>
        <taxon>Pseudomonadota</taxon>
        <taxon>Gammaproteobacteria</taxon>
        <taxon>Pasteurellales</taxon>
        <taxon>Pasteurellaceae</taxon>
        <taxon>Haemophilus</taxon>
    </lineage>
</organism>
<evidence type="ECO:0000313" key="1">
    <source>
        <dbReference type="EMBL" id="RDE70945.1"/>
    </source>
</evidence>
<dbReference type="AlphaFoldDB" id="A0A369YBK5"/>
<dbReference type="RefSeq" id="WP_111403524.1">
    <property type="nucleotide sequence ID" value="NZ_QEPN01000006.1"/>
</dbReference>
<dbReference type="NCBIfam" id="TIGR03761">
    <property type="entry name" value="ICE_PFL4669"/>
    <property type="match status" value="1"/>
</dbReference>
<dbReference type="EMBL" id="QEPN01000006">
    <property type="protein sequence ID" value="RDE70945.1"/>
    <property type="molecule type" value="Genomic_DNA"/>
</dbReference>
<sequence length="245" mass="27997">MTTTYNQQLGPLRSDITFTLHTQYATRLWIGRPCTKNEKGEVITSSILSIPNALSLLSQIQKDAENDDPYADDYLLKFEQKVLAYRTEIQEMTWRMVQMYGDKVPENFEIERCANITPVQYPIYVNTPLGYQLLYLLSDFDSLARTVMTAAHIALLTKRDTSDWLEAGAKLIRRCFGIIEHYKHSGITRDDAKVNNARYQAAVKRMGYTLSDDIISGVTRAEFAPTIKNNSLHENDDNVVVESQE</sequence>